<keyword evidence="2 10" id="KW-1003">Cell membrane</keyword>
<organism evidence="12 13">
    <name type="scientific">Engystomops pustulosus</name>
    <name type="common">Tungara frog</name>
    <name type="synonym">Physalaemus pustulosus</name>
    <dbReference type="NCBI Taxonomy" id="76066"/>
    <lineage>
        <taxon>Eukaryota</taxon>
        <taxon>Metazoa</taxon>
        <taxon>Chordata</taxon>
        <taxon>Craniata</taxon>
        <taxon>Vertebrata</taxon>
        <taxon>Euteleostomi</taxon>
        <taxon>Amphibia</taxon>
        <taxon>Batrachia</taxon>
        <taxon>Anura</taxon>
        <taxon>Neobatrachia</taxon>
        <taxon>Hyloidea</taxon>
        <taxon>Leptodactylidae</taxon>
        <taxon>Leiuperinae</taxon>
        <taxon>Engystomops</taxon>
    </lineage>
</organism>
<evidence type="ECO:0000256" key="5">
    <source>
        <dbReference type="ARBA" id="ARBA00022725"/>
    </source>
</evidence>
<keyword evidence="9" id="KW-0675">Receptor</keyword>
<feature type="transmembrane region" description="Helical" evidence="10">
    <location>
        <begin position="41"/>
        <end position="67"/>
    </location>
</feature>
<keyword evidence="9" id="KW-0297">G-protein coupled receptor</keyword>
<keyword evidence="5 10" id="KW-0552">Olfaction</keyword>
<keyword evidence="6 10" id="KW-1133">Transmembrane helix</keyword>
<evidence type="ECO:0000313" key="13">
    <source>
        <dbReference type="Proteomes" id="UP000824782"/>
    </source>
</evidence>
<dbReference type="GO" id="GO:0005886">
    <property type="term" value="C:plasma membrane"/>
    <property type="evidence" value="ECO:0007669"/>
    <property type="project" value="UniProtKB-SubCell"/>
</dbReference>
<dbReference type="InterPro" id="IPR017452">
    <property type="entry name" value="GPCR_Rhodpsn_7TM"/>
</dbReference>
<feature type="transmembrane region" description="Helical" evidence="10">
    <location>
        <begin position="218"/>
        <end position="242"/>
    </location>
</feature>
<comment type="caution">
    <text evidence="12">The sequence shown here is derived from an EMBL/GenBank/DDBJ whole genome shotgun (WGS) entry which is preliminary data.</text>
</comment>
<dbReference type="PRINTS" id="PR00237">
    <property type="entry name" value="GPCRRHODOPSN"/>
</dbReference>
<dbReference type="EMBL" id="WNYA01000331">
    <property type="protein sequence ID" value="KAG8548764.1"/>
    <property type="molecule type" value="Genomic_DNA"/>
</dbReference>
<keyword evidence="13" id="KW-1185">Reference proteome</keyword>
<keyword evidence="3 10" id="KW-0716">Sensory transduction</keyword>
<accession>A0AAV6ZHE5</accession>
<dbReference type="SUPFAM" id="SSF81321">
    <property type="entry name" value="Family A G protein-coupled receptor-like"/>
    <property type="match status" value="1"/>
</dbReference>
<feature type="transmembrane region" description="Helical" evidence="10">
    <location>
        <begin position="156"/>
        <end position="180"/>
    </location>
</feature>
<evidence type="ECO:0000313" key="12">
    <source>
        <dbReference type="EMBL" id="KAG8548764.1"/>
    </source>
</evidence>
<dbReference type="Pfam" id="PF13853">
    <property type="entry name" value="7tm_4"/>
    <property type="match status" value="1"/>
</dbReference>
<evidence type="ECO:0000256" key="3">
    <source>
        <dbReference type="ARBA" id="ARBA00022606"/>
    </source>
</evidence>
<keyword evidence="7 10" id="KW-0472">Membrane</keyword>
<dbReference type="InterPro" id="IPR000725">
    <property type="entry name" value="Olfact_rcpt"/>
</dbReference>
<evidence type="ECO:0000256" key="4">
    <source>
        <dbReference type="ARBA" id="ARBA00022692"/>
    </source>
</evidence>
<dbReference type="PANTHER" id="PTHR26453">
    <property type="entry name" value="OLFACTORY RECEPTOR"/>
    <property type="match status" value="1"/>
</dbReference>
<evidence type="ECO:0000256" key="8">
    <source>
        <dbReference type="ARBA" id="ARBA00023224"/>
    </source>
</evidence>
<dbReference type="InterPro" id="IPR000276">
    <property type="entry name" value="GPCR_Rhodpsn"/>
</dbReference>
<feature type="transmembrane region" description="Helical" evidence="10">
    <location>
        <begin position="254"/>
        <end position="276"/>
    </location>
</feature>
<dbReference type="PRINTS" id="PR00245">
    <property type="entry name" value="OLFACTORYR"/>
</dbReference>
<evidence type="ECO:0000256" key="10">
    <source>
        <dbReference type="RuleBase" id="RU363047"/>
    </source>
</evidence>
<feature type="domain" description="G-protein coupled receptors family 1 profile" evidence="11">
    <location>
        <begin position="57"/>
        <end position="306"/>
    </location>
</feature>
<gene>
    <name evidence="12" type="ORF">GDO81_024278</name>
</gene>
<evidence type="ECO:0000256" key="6">
    <source>
        <dbReference type="ARBA" id="ARBA00022989"/>
    </source>
</evidence>
<dbReference type="PROSITE" id="PS50262">
    <property type="entry name" value="G_PROTEIN_RECEP_F1_2"/>
    <property type="match status" value="1"/>
</dbReference>
<keyword evidence="4 9" id="KW-0812">Transmembrane</keyword>
<comment type="similarity">
    <text evidence="9">Belongs to the G-protein coupled receptor 1 family.</text>
</comment>
<dbReference type="Gene3D" id="1.20.1070.10">
    <property type="entry name" value="Rhodopsin 7-helix transmembrane proteins"/>
    <property type="match status" value="1"/>
</dbReference>
<keyword evidence="8 9" id="KW-0807">Transducer</keyword>
<feature type="transmembrane region" description="Helical" evidence="10">
    <location>
        <begin position="74"/>
        <end position="94"/>
    </location>
</feature>
<reference evidence="12" key="1">
    <citation type="thesis" date="2020" institute="ProQuest LLC" country="789 East Eisenhower Parkway, Ann Arbor, MI, USA">
        <title>Comparative Genomics and Chromosome Evolution.</title>
        <authorList>
            <person name="Mudd A.B."/>
        </authorList>
    </citation>
    <scope>NUCLEOTIDE SEQUENCE</scope>
    <source>
        <strain evidence="12">237g6f4</strain>
        <tissue evidence="12">Blood</tissue>
    </source>
</reference>
<protein>
    <recommendedName>
        <fullName evidence="10">Olfactory receptor</fullName>
    </recommendedName>
</protein>
<proteinExistence type="inferred from homology"/>
<evidence type="ECO:0000256" key="7">
    <source>
        <dbReference type="ARBA" id="ARBA00023136"/>
    </source>
</evidence>
<dbReference type="Proteomes" id="UP000824782">
    <property type="component" value="Unassembled WGS sequence"/>
</dbReference>
<dbReference type="FunFam" id="1.20.1070.10:FF:000001">
    <property type="entry name" value="Olfactory receptor"/>
    <property type="match status" value="1"/>
</dbReference>
<evidence type="ECO:0000256" key="9">
    <source>
        <dbReference type="RuleBase" id="RU000688"/>
    </source>
</evidence>
<dbReference type="CDD" id="cd13954">
    <property type="entry name" value="7tmA_OR"/>
    <property type="match status" value="1"/>
</dbReference>
<feature type="transmembrane region" description="Helical" evidence="10">
    <location>
        <begin position="288"/>
        <end position="308"/>
    </location>
</feature>
<evidence type="ECO:0000256" key="1">
    <source>
        <dbReference type="ARBA" id="ARBA00004651"/>
    </source>
</evidence>
<dbReference type="AlphaFoldDB" id="A0AAV6ZHE5"/>
<comment type="subcellular location">
    <subcellularLocation>
        <location evidence="1 10">Cell membrane</location>
        <topology evidence="1 10">Multi-pass membrane protein</topology>
    </subcellularLocation>
</comment>
<dbReference type="GO" id="GO:0004984">
    <property type="term" value="F:olfactory receptor activity"/>
    <property type="evidence" value="ECO:0007669"/>
    <property type="project" value="InterPro"/>
</dbReference>
<evidence type="ECO:0000259" key="11">
    <source>
        <dbReference type="PROSITE" id="PS50262"/>
    </source>
</evidence>
<feature type="transmembrane region" description="Helical" evidence="10">
    <location>
        <begin position="114"/>
        <end position="136"/>
    </location>
</feature>
<evidence type="ECO:0000256" key="2">
    <source>
        <dbReference type="ARBA" id="ARBA00022475"/>
    </source>
</evidence>
<name>A0AAV6ZHE5_ENGPU</name>
<dbReference type="PROSITE" id="PS00237">
    <property type="entry name" value="G_PROTEIN_RECEP_F1_1"/>
    <property type="match status" value="1"/>
</dbReference>
<dbReference type="GO" id="GO:0004930">
    <property type="term" value="F:G protein-coupled receptor activity"/>
    <property type="evidence" value="ECO:0007669"/>
    <property type="project" value="UniProtKB-KW"/>
</dbReference>
<sequence>MCLSDQVEEDYLQSAVSPNLTLHLVTEFIIFGFPSLQKYHVPLFCAFLFIYLFTVTGNGSIFFLVILDRHLHTPMYFFVGNLSFLDLSYTTVTIPKMLSKFSMHLDTISYAACFTQMYIFLSLAATECLLLTVMAYDRYVAICSPLHYPTIMTRRLYLLLTTMAWSCGCATPVPILILALKLPFCGPNIIHHYYCDHPPLLQLACTNTSFNVAVGSSIGAFILLVTFTLVVVSYIKIIITILNINTKDGRMKTFSTCASHFAVVNLFYLPLIFMYVRPTASYSSDVDSLVAMLYTVLTPMMNPVIYSFRNKEIKEAFKKKVHLK</sequence>